<name>A0A4S4M4Q1_9AGAM</name>
<keyword evidence="3" id="KW-1185">Reference proteome</keyword>
<evidence type="ECO:0000313" key="2">
    <source>
        <dbReference type="EMBL" id="THH19955.1"/>
    </source>
</evidence>
<proteinExistence type="inferred from homology"/>
<accession>A0A4S4M4Q1</accession>
<comment type="caution">
    <text evidence="2">The sequence shown here is derived from an EMBL/GenBank/DDBJ whole genome shotgun (WGS) entry which is preliminary data.</text>
</comment>
<reference evidence="2 3" key="1">
    <citation type="submission" date="2019-02" db="EMBL/GenBank/DDBJ databases">
        <title>Genome sequencing of the rare red list fungi Bondarzewia mesenterica.</title>
        <authorList>
            <person name="Buettner E."/>
            <person name="Kellner H."/>
        </authorList>
    </citation>
    <scope>NUCLEOTIDE SEQUENCE [LARGE SCALE GENOMIC DNA]</scope>
    <source>
        <strain evidence="2 3">DSM 108281</strain>
    </source>
</reference>
<dbReference type="PANTHER" id="PTHR46230:SF7">
    <property type="entry name" value="BOLA-LIKE PROTEIN 1"/>
    <property type="match status" value="1"/>
</dbReference>
<evidence type="ECO:0008006" key="4">
    <source>
        <dbReference type="Google" id="ProtNLM"/>
    </source>
</evidence>
<protein>
    <recommendedName>
        <fullName evidence="4">BolA protein</fullName>
    </recommendedName>
</protein>
<evidence type="ECO:0000256" key="1">
    <source>
        <dbReference type="RuleBase" id="RU003860"/>
    </source>
</evidence>
<dbReference type="Gene3D" id="3.30.300.90">
    <property type="entry name" value="BolA-like"/>
    <property type="match status" value="1"/>
</dbReference>
<dbReference type="GO" id="GO:0016226">
    <property type="term" value="P:iron-sulfur cluster assembly"/>
    <property type="evidence" value="ECO:0007669"/>
    <property type="project" value="TreeGrafter"/>
</dbReference>
<dbReference type="InterPro" id="IPR002634">
    <property type="entry name" value="BolA"/>
</dbReference>
<dbReference type="PIRSF" id="PIRSF003113">
    <property type="entry name" value="BolA"/>
    <property type="match status" value="1"/>
</dbReference>
<dbReference type="PANTHER" id="PTHR46230">
    <property type="match status" value="1"/>
</dbReference>
<sequence length="128" mass="14543">MSVLRSLRNLQPFRYNRHFSMATEGVSTSVEQAIRTKLATLLQPSELMIINDSWQHRHHAPMRAQNGGSGETHFTVKVVSEAFSGKNSMQRHRMIYAALSEEFQNGLHALSLHTKTPQEIQRALEQSS</sequence>
<dbReference type="Proteomes" id="UP000310158">
    <property type="component" value="Unassembled WGS sequence"/>
</dbReference>
<gene>
    <name evidence="2" type="ORF">EW146_g1307</name>
</gene>
<dbReference type="Pfam" id="PF01722">
    <property type="entry name" value="BolA"/>
    <property type="match status" value="1"/>
</dbReference>
<dbReference type="SUPFAM" id="SSF82657">
    <property type="entry name" value="BolA-like"/>
    <property type="match status" value="1"/>
</dbReference>
<comment type="similarity">
    <text evidence="1">Belongs to the BolA/IbaG family.</text>
</comment>
<dbReference type="AlphaFoldDB" id="A0A4S4M4Q1"/>
<evidence type="ECO:0000313" key="3">
    <source>
        <dbReference type="Proteomes" id="UP000310158"/>
    </source>
</evidence>
<dbReference type="OrthoDB" id="411584at2759"/>
<dbReference type="EMBL" id="SGPL01000032">
    <property type="protein sequence ID" value="THH19955.1"/>
    <property type="molecule type" value="Genomic_DNA"/>
</dbReference>
<dbReference type="InterPro" id="IPR036065">
    <property type="entry name" value="BolA-like_sf"/>
</dbReference>
<organism evidence="2 3">
    <name type="scientific">Bondarzewia mesenterica</name>
    <dbReference type="NCBI Taxonomy" id="1095465"/>
    <lineage>
        <taxon>Eukaryota</taxon>
        <taxon>Fungi</taxon>
        <taxon>Dikarya</taxon>
        <taxon>Basidiomycota</taxon>
        <taxon>Agaricomycotina</taxon>
        <taxon>Agaricomycetes</taxon>
        <taxon>Russulales</taxon>
        <taxon>Bondarzewiaceae</taxon>
        <taxon>Bondarzewia</taxon>
    </lineage>
</organism>